<feature type="region of interest" description="Disordered" evidence="1">
    <location>
        <begin position="14"/>
        <end position="44"/>
    </location>
</feature>
<dbReference type="EMBL" id="CAWYQH010000101">
    <property type="protein sequence ID" value="CAK8685873.1"/>
    <property type="molecule type" value="Genomic_DNA"/>
</dbReference>
<gene>
    <name evidence="2" type="ORF">CVLEPA_LOCUS17585</name>
</gene>
<reference evidence="2 3" key="1">
    <citation type="submission" date="2024-02" db="EMBL/GenBank/DDBJ databases">
        <authorList>
            <person name="Daric V."/>
            <person name="Darras S."/>
        </authorList>
    </citation>
    <scope>NUCLEOTIDE SEQUENCE [LARGE SCALE GENOMIC DNA]</scope>
</reference>
<proteinExistence type="predicted"/>
<evidence type="ECO:0000313" key="3">
    <source>
        <dbReference type="Proteomes" id="UP001642483"/>
    </source>
</evidence>
<keyword evidence="3" id="KW-1185">Reference proteome</keyword>
<dbReference type="Proteomes" id="UP001642483">
    <property type="component" value="Unassembled WGS sequence"/>
</dbReference>
<evidence type="ECO:0000313" key="2">
    <source>
        <dbReference type="EMBL" id="CAK8685873.1"/>
    </source>
</evidence>
<protein>
    <submittedName>
        <fullName evidence="2">Uncharacterized protein</fullName>
    </submittedName>
</protein>
<name>A0ABP0G2X9_CLALP</name>
<accession>A0ABP0G2X9</accession>
<organism evidence="2 3">
    <name type="scientific">Clavelina lepadiformis</name>
    <name type="common">Light-bulb sea squirt</name>
    <name type="synonym">Ascidia lepadiformis</name>
    <dbReference type="NCBI Taxonomy" id="159417"/>
    <lineage>
        <taxon>Eukaryota</taxon>
        <taxon>Metazoa</taxon>
        <taxon>Chordata</taxon>
        <taxon>Tunicata</taxon>
        <taxon>Ascidiacea</taxon>
        <taxon>Aplousobranchia</taxon>
        <taxon>Clavelinidae</taxon>
        <taxon>Clavelina</taxon>
    </lineage>
</organism>
<comment type="caution">
    <text evidence="2">The sequence shown here is derived from an EMBL/GenBank/DDBJ whole genome shotgun (WGS) entry which is preliminary data.</text>
</comment>
<feature type="compositionally biased region" description="Basic and acidic residues" evidence="1">
    <location>
        <begin position="14"/>
        <end position="25"/>
    </location>
</feature>
<evidence type="ECO:0000256" key="1">
    <source>
        <dbReference type="SAM" id="MobiDB-lite"/>
    </source>
</evidence>
<sequence>MHYRKKHAGIRLGIEDAFTKHDSTRPPEQATPRRSQSYATDGEGSDERYYMYSYILCCVVPMSAVIDCYRGDKNEQETASHTSPGSDER</sequence>